<accession>A0AAV5U488</accession>
<sequence length="99" mass="11333">NEHCPFPFIDLQKNIPVVLEDTLIQNYCDTAPPGYVVRIDHIRDTTIEHNMRVIVLDEDKHQLKEIATFPVENIVLDDHAAIIEIRGKSSNQEIQVSCV</sequence>
<keyword evidence="2" id="KW-1185">Reference proteome</keyword>
<feature type="non-terminal residue" evidence="1">
    <location>
        <position position="99"/>
    </location>
</feature>
<evidence type="ECO:0000313" key="2">
    <source>
        <dbReference type="Proteomes" id="UP001432027"/>
    </source>
</evidence>
<evidence type="ECO:0000313" key="1">
    <source>
        <dbReference type="EMBL" id="GMT01210.1"/>
    </source>
</evidence>
<dbReference type="AlphaFoldDB" id="A0AAV5U488"/>
<gene>
    <name evidence="1" type="ORF">PENTCL1PPCAC_23384</name>
</gene>
<dbReference type="Proteomes" id="UP001432027">
    <property type="component" value="Unassembled WGS sequence"/>
</dbReference>
<feature type="non-terminal residue" evidence="1">
    <location>
        <position position="1"/>
    </location>
</feature>
<reference evidence="1" key="1">
    <citation type="submission" date="2023-10" db="EMBL/GenBank/DDBJ databases">
        <title>Genome assembly of Pristionchus species.</title>
        <authorList>
            <person name="Yoshida K."/>
            <person name="Sommer R.J."/>
        </authorList>
    </citation>
    <scope>NUCLEOTIDE SEQUENCE</scope>
    <source>
        <strain evidence="1">RS0144</strain>
    </source>
</reference>
<organism evidence="1 2">
    <name type="scientific">Pristionchus entomophagus</name>
    <dbReference type="NCBI Taxonomy" id="358040"/>
    <lineage>
        <taxon>Eukaryota</taxon>
        <taxon>Metazoa</taxon>
        <taxon>Ecdysozoa</taxon>
        <taxon>Nematoda</taxon>
        <taxon>Chromadorea</taxon>
        <taxon>Rhabditida</taxon>
        <taxon>Rhabditina</taxon>
        <taxon>Diplogasteromorpha</taxon>
        <taxon>Diplogasteroidea</taxon>
        <taxon>Neodiplogasteridae</taxon>
        <taxon>Pristionchus</taxon>
    </lineage>
</organism>
<dbReference type="EMBL" id="BTSX01000005">
    <property type="protein sequence ID" value="GMT01210.1"/>
    <property type="molecule type" value="Genomic_DNA"/>
</dbReference>
<name>A0AAV5U488_9BILA</name>
<protein>
    <submittedName>
        <fullName evidence="1">Uncharacterized protein</fullName>
    </submittedName>
</protein>
<comment type="caution">
    <text evidence="1">The sequence shown here is derived from an EMBL/GenBank/DDBJ whole genome shotgun (WGS) entry which is preliminary data.</text>
</comment>
<proteinExistence type="predicted"/>